<sequence length="216" mass="24230">MRVRFLFEEMGDEVRNEPVREVSFHSFDCDVKDGFGSLSRQSLEVRIPGHHKGRSNSSVHELHECTLRGSQNYRNPFQNQLGFFLSVEVGQAGSVREILGLAFIVCKHLGRLHVVWCMFKIEWSLIDLLHGMDDNQSNKSNSSVKDYASAGSCKSFSSKFKETITSSEGEMPSLHGAPIPKYGLTVYEAGNSSSHIWNRVLGGDIHLFLDPLNVIN</sequence>
<comment type="caution">
    <text evidence="1">The sequence shown here is derived from an EMBL/GenBank/DDBJ whole genome shotgun (WGS) entry which is preliminary data.</text>
</comment>
<gene>
    <name evidence="1" type="ORF">VNO77_41593</name>
</gene>
<organism evidence="1 2">
    <name type="scientific">Canavalia gladiata</name>
    <name type="common">Sword bean</name>
    <name type="synonym">Dolichos gladiatus</name>
    <dbReference type="NCBI Taxonomy" id="3824"/>
    <lineage>
        <taxon>Eukaryota</taxon>
        <taxon>Viridiplantae</taxon>
        <taxon>Streptophyta</taxon>
        <taxon>Embryophyta</taxon>
        <taxon>Tracheophyta</taxon>
        <taxon>Spermatophyta</taxon>
        <taxon>Magnoliopsida</taxon>
        <taxon>eudicotyledons</taxon>
        <taxon>Gunneridae</taxon>
        <taxon>Pentapetalae</taxon>
        <taxon>rosids</taxon>
        <taxon>fabids</taxon>
        <taxon>Fabales</taxon>
        <taxon>Fabaceae</taxon>
        <taxon>Papilionoideae</taxon>
        <taxon>50 kb inversion clade</taxon>
        <taxon>NPAAA clade</taxon>
        <taxon>indigoferoid/millettioid clade</taxon>
        <taxon>Phaseoleae</taxon>
        <taxon>Canavalia</taxon>
    </lineage>
</organism>
<accession>A0AAN9JZK0</accession>
<name>A0AAN9JZK0_CANGL</name>
<proteinExistence type="predicted"/>
<reference evidence="1 2" key="1">
    <citation type="submission" date="2024-01" db="EMBL/GenBank/DDBJ databases">
        <title>The genomes of 5 underutilized Papilionoideae crops provide insights into root nodulation and disease resistanc.</title>
        <authorList>
            <person name="Jiang F."/>
        </authorList>
    </citation>
    <scope>NUCLEOTIDE SEQUENCE [LARGE SCALE GENOMIC DNA]</scope>
    <source>
        <strain evidence="1">LVBAO_FW01</strain>
        <tissue evidence="1">Leaves</tissue>
    </source>
</reference>
<dbReference type="Proteomes" id="UP001367508">
    <property type="component" value="Unassembled WGS sequence"/>
</dbReference>
<evidence type="ECO:0000313" key="2">
    <source>
        <dbReference type="Proteomes" id="UP001367508"/>
    </source>
</evidence>
<protein>
    <submittedName>
        <fullName evidence="1">Uncharacterized protein</fullName>
    </submittedName>
</protein>
<dbReference type="EMBL" id="JAYMYQ010000010">
    <property type="protein sequence ID" value="KAK7308022.1"/>
    <property type="molecule type" value="Genomic_DNA"/>
</dbReference>
<keyword evidence="2" id="KW-1185">Reference proteome</keyword>
<dbReference type="AlphaFoldDB" id="A0AAN9JZK0"/>
<evidence type="ECO:0000313" key="1">
    <source>
        <dbReference type="EMBL" id="KAK7308022.1"/>
    </source>
</evidence>